<dbReference type="PANTHER" id="PTHR10422:SF38">
    <property type="entry name" value="CYTOCHROME B SUBUNIT OF NITRIC OXIDE REDUCTASE"/>
    <property type="match status" value="1"/>
</dbReference>
<dbReference type="Gene3D" id="1.20.210.10">
    <property type="entry name" value="Cytochrome c oxidase-like, subunit I domain"/>
    <property type="match status" value="1"/>
</dbReference>
<evidence type="ECO:0000313" key="4">
    <source>
        <dbReference type="Proteomes" id="UP000050360"/>
    </source>
</evidence>
<dbReference type="InterPro" id="IPR023616">
    <property type="entry name" value="Cyt_c_oxase-like_su1_dom"/>
</dbReference>
<dbReference type="InterPro" id="IPR000883">
    <property type="entry name" value="Cyt_C_Oxase_1"/>
</dbReference>
<feature type="transmembrane region" description="Helical" evidence="1">
    <location>
        <begin position="526"/>
        <end position="546"/>
    </location>
</feature>
<keyword evidence="1" id="KW-1133">Transmembrane helix</keyword>
<dbReference type="PANTHER" id="PTHR10422">
    <property type="entry name" value="CYTOCHROME C OXIDASE SUBUNIT 1"/>
    <property type="match status" value="1"/>
</dbReference>
<dbReference type="EMBL" id="LKCM01000100">
    <property type="protein sequence ID" value="KPQ44260.1"/>
    <property type="molecule type" value="Genomic_DNA"/>
</dbReference>
<evidence type="ECO:0000259" key="2">
    <source>
        <dbReference type="PROSITE" id="PS50855"/>
    </source>
</evidence>
<dbReference type="GO" id="GO:0004129">
    <property type="term" value="F:cytochrome-c oxidase activity"/>
    <property type="evidence" value="ECO:0007669"/>
    <property type="project" value="InterPro"/>
</dbReference>
<proteinExistence type="predicted"/>
<feature type="transmembrane region" description="Helical" evidence="1">
    <location>
        <begin position="265"/>
        <end position="287"/>
    </location>
</feature>
<evidence type="ECO:0000256" key="1">
    <source>
        <dbReference type="SAM" id="Phobius"/>
    </source>
</evidence>
<name>A0A0P8E1X1_9EURY</name>
<protein>
    <submittedName>
        <fullName evidence="3">Cytochrome C and Quinol oxidase polypeptide I</fullName>
    </submittedName>
</protein>
<feature type="transmembrane region" description="Helical" evidence="1">
    <location>
        <begin position="566"/>
        <end position="588"/>
    </location>
</feature>
<dbReference type="PROSITE" id="PS50855">
    <property type="entry name" value="COX1"/>
    <property type="match status" value="1"/>
</dbReference>
<gene>
    <name evidence="3" type="ORF">MPEBLZ_01120</name>
</gene>
<feature type="transmembrane region" description="Helical" evidence="1">
    <location>
        <begin position="165"/>
        <end position="185"/>
    </location>
</feature>
<feature type="transmembrane region" description="Helical" evidence="1">
    <location>
        <begin position="422"/>
        <end position="446"/>
    </location>
</feature>
<reference evidence="3 4" key="1">
    <citation type="submission" date="2015-09" db="EMBL/GenBank/DDBJ databases">
        <title>A metagenomics-based metabolic model of nitrate-dependent anaerobic oxidation of methane by Methanoperedens-like archaea.</title>
        <authorList>
            <person name="Arshad A."/>
            <person name="Speth D.R."/>
            <person name="De Graaf R.M."/>
            <person name="Op Den Camp H.J."/>
            <person name="Jetten M.S."/>
            <person name="Welte C.U."/>
        </authorList>
    </citation>
    <scope>NUCLEOTIDE SEQUENCE [LARGE SCALE GENOMIC DNA]</scope>
</reference>
<dbReference type="InterPro" id="IPR054309">
    <property type="entry name" value="NorB_cytochrome_c-like"/>
</dbReference>
<dbReference type="InterPro" id="IPR036927">
    <property type="entry name" value="Cyt_c_oxase-like_su1_sf"/>
</dbReference>
<dbReference type="Proteomes" id="UP000050360">
    <property type="component" value="Unassembled WGS sequence"/>
</dbReference>
<sequence>MAEIWLMDLGSIWGHGTIRGPDFSAQSLHMMGQEMRNYYASELYKTPYTQLDADSKAAVDVRVISEIKENRYDYTKDVLTLTPSQAYAYQKIREYYQKIFSVGSIDYNILPGLIKSESERDDLAAFFFWTGWAAGTNRPGQDYTYTTNWPRDPSVGNDLPAVSILWTYVSLLVMIIALGVVVYIIHAYGFWGGGAQNPDVAVAIANAPITSSQRKAGMFFLVAITLFLAQTLVGGLMSHYSVHPLSFYGLDFIASLLPYNLVKSWHLQLAIFWIAVSWIGASLYLSPLLIGKEPKHQGLLVNVLFIAVLIVAVGSLLGEAAGIMGLLSGDLWYWFGHQGWEFLELGRIWQILLFLGLVIWLFLVFRVVKSIFQKGKEKGDLPHMYVYSAIAIVGFYAFTFLVRRDIHITMADYWRWWMVHIWVESIFEFFAVAIIALVTVSLGLAGKEGALKVVYLSAVLAFITGIIGTGHHLFWFGDPAFWVGVGGVFSTLEPIPLITLVARAWREQSHMEKIGVKFPYKWPMRFLIASSLWNFLGAGAFGFILTTPVANYYEHGTYLTTNHAHTALFGVYGMLAIALILIAYRGIVKPEFWDERPLKLSFWALNAGFLIMSLGTLFLAGLLQLGYTTSATGGVWYARSPEFFNSPTFQLLGSLRIIPDTLIIVFGVLPLLYFLVTTITRRKEATIKEEEPIFR</sequence>
<evidence type="ECO:0000313" key="3">
    <source>
        <dbReference type="EMBL" id="KPQ44260.1"/>
    </source>
</evidence>
<dbReference type="Pfam" id="PF00115">
    <property type="entry name" value="COX1"/>
    <property type="match status" value="1"/>
</dbReference>
<dbReference type="GO" id="GO:0020037">
    <property type="term" value="F:heme binding"/>
    <property type="evidence" value="ECO:0007669"/>
    <property type="project" value="InterPro"/>
</dbReference>
<keyword evidence="1" id="KW-0472">Membrane</keyword>
<dbReference type="PATRIC" id="fig|1719120.3.peg.1203"/>
<feature type="transmembrane region" description="Helical" evidence="1">
    <location>
        <begin position="600"/>
        <end position="623"/>
    </location>
</feature>
<feature type="domain" description="Cytochrome oxidase subunit I profile" evidence="2">
    <location>
        <begin position="191"/>
        <end position="695"/>
    </location>
</feature>
<feature type="transmembrane region" description="Helical" evidence="1">
    <location>
        <begin position="384"/>
        <end position="402"/>
    </location>
</feature>
<accession>A0A0P8E1X1</accession>
<feature type="transmembrane region" description="Helical" evidence="1">
    <location>
        <begin position="657"/>
        <end position="676"/>
    </location>
</feature>
<feature type="transmembrane region" description="Helical" evidence="1">
    <location>
        <begin position="480"/>
        <end position="505"/>
    </location>
</feature>
<dbReference type="GO" id="GO:0009060">
    <property type="term" value="P:aerobic respiration"/>
    <property type="evidence" value="ECO:0007669"/>
    <property type="project" value="InterPro"/>
</dbReference>
<keyword evidence="1" id="KW-0812">Transmembrane</keyword>
<feature type="transmembrane region" description="Helical" evidence="1">
    <location>
        <begin position="453"/>
        <end position="474"/>
    </location>
</feature>
<feature type="transmembrane region" description="Helical" evidence="1">
    <location>
        <begin position="299"/>
        <end position="328"/>
    </location>
</feature>
<dbReference type="AlphaFoldDB" id="A0A0P8E1X1"/>
<dbReference type="GO" id="GO:0016020">
    <property type="term" value="C:membrane"/>
    <property type="evidence" value="ECO:0007669"/>
    <property type="project" value="InterPro"/>
</dbReference>
<feature type="transmembrane region" description="Helical" evidence="1">
    <location>
        <begin position="348"/>
        <end position="372"/>
    </location>
</feature>
<dbReference type="Pfam" id="PF22085">
    <property type="entry name" value="NorB_cytochrome_c-like"/>
    <property type="match status" value="1"/>
</dbReference>
<dbReference type="SUPFAM" id="SSF81442">
    <property type="entry name" value="Cytochrome c oxidase subunit I-like"/>
    <property type="match status" value="1"/>
</dbReference>
<comment type="caution">
    <text evidence="3">The sequence shown here is derived from an EMBL/GenBank/DDBJ whole genome shotgun (WGS) entry which is preliminary data.</text>
</comment>
<organism evidence="3 4">
    <name type="scientific">Candidatus Methanoperedens nitratireducens</name>
    <dbReference type="NCBI Taxonomy" id="1392998"/>
    <lineage>
        <taxon>Archaea</taxon>
        <taxon>Methanobacteriati</taxon>
        <taxon>Methanobacteriota</taxon>
        <taxon>Stenosarchaea group</taxon>
        <taxon>Methanomicrobia</taxon>
        <taxon>Methanosarcinales</taxon>
        <taxon>ANME-2 cluster</taxon>
        <taxon>Candidatus Methanoperedentaceae</taxon>
        <taxon>Candidatus Methanoperedens</taxon>
    </lineage>
</organism>
<feature type="transmembrane region" description="Helical" evidence="1">
    <location>
        <begin position="218"/>
        <end position="240"/>
    </location>
</feature>